<proteinExistence type="predicted"/>
<keyword evidence="1" id="KW-0472">Membrane</keyword>
<accession>A0A1U9MJC3</accession>
<keyword evidence="1" id="KW-1133">Transmembrane helix</keyword>
<keyword evidence="3" id="KW-1185">Reference proteome</keyword>
<gene>
    <name evidence="2" type="ORF">BBC0122_019640</name>
</gene>
<feature type="transmembrane region" description="Helical" evidence="1">
    <location>
        <begin position="6"/>
        <end position="25"/>
    </location>
</feature>
<evidence type="ECO:0000313" key="3">
    <source>
        <dbReference type="Proteomes" id="UP000189632"/>
    </source>
</evidence>
<protein>
    <submittedName>
        <fullName evidence="2">Uncharacterized protein</fullName>
    </submittedName>
</protein>
<name>A0A1U9MJC3_9HYPH</name>
<organism evidence="2 3">
    <name type="scientific">Bartonella choladocola</name>
    <dbReference type="NCBI Taxonomy" id="2750995"/>
    <lineage>
        <taxon>Bacteria</taxon>
        <taxon>Pseudomonadati</taxon>
        <taxon>Pseudomonadota</taxon>
        <taxon>Alphaproteobacteria</taxon>
        <taxon>Hyphomicrobiales</taxon>
        <taxon>Bartonellaceae</taxon>
        <taxon>Bartonella</taxon>
    </lineage>
</organism>
<dbReference type="Proteomes" id="UP000189632">
    <property type="component" value="Chromosome"/>
</dbReference>
<dbReference type="KEGG" id="bapi:BBC0122_019640"/>
<dbReference type="AlphaFoldDB" id="A0A1U9MJC3"/>
<sequence>MLSTGLSSLVIFVAVDIIYLAGKFFPKVGL</sequence>
<evidence type="ECO:0000313" key="2">
    <source>
        <dbReference type="EMBL" id="AQT48057.1"/>
    </source>
</evidence>
<evidence type="ECO:0000256" key="1">
    <source>
        <dbReference type="SAM" id="Phobius"/>
    </source>
</evidence>
<keyword evidence="1" id="KW-0812">Transmembrane</keyword>
<dbReference type="EMBL" id="CP015625">
    <property type="protein sequence ID" value="AQT48057.1"/>
    <property type="molecule type" value="Genomic_DNA"/>
</dbReference>
<reference evidence="2 3" key="1">
    <citation type="submission" date="2016-11" db="EMBL/GenBank/DDBJ databases">
        <title>Comparative genomics of Bartonella apis.</title>
        <authorList>
            <person name="Engel P."/>
        </authorList>
    </citation>
    <scope>NUCLEOTIDE SEQUENCE [LARGE SCALE GENOMIC DNA]</scope>
    <source>
        <strain evidence="2 3">BBC0122</strain>
    </source>
</reference>